<proteinExistence type="inferred from homology"/>
<evidence type="ECO:0000313" key="6">
    <source>
        <dbReference type="Proteomes" id="UP000724874"/>
    </source>
</evidence>
<keyword evidence="3" id="KW-0687">Ribonucleoprotein</keyword>
<dbReference type="EMBL" id="JADNYJ010000077">
    <property type="protein sequence ID" value="KAF8890001.1"/>
    <property type="molecule type" value="Genomic_DNA"/>
</dbReference>
<keyword evidence="6" id="KW-1185">Reference proteome</keyword>
<dbReference type="SUPFAM" id="SSF47973">
    <property type="entry name" value="Ribosomal protein S7"/>
    <property type="match status" value="1"/>
</dbReference>
<dbReference type="InterPro" id="IPR023798">
    <property type="entry name" value="Ribosomal_uS7_dom"/>
</dbReference>
<evidence type="ECO:0000256" key="3">
    <source>
        <dbReference type="ARBA" id="ARBA00023274"/>
    </source>
</evidence>
<dbReference type="Pfam" id="PF00177">
    <property type="entry name" value="Ribosomal_S7"/>
    <property type="match status" value="1"/>
</dbReference>
<dbReference type="Proteomes" id="UP000724874">
    <property type="component" value="Unassembled WGS sequence"/>
</dbReference>
<dbReference type="InterPro" id="IPR036823">
    <property type="entry name" value="Ribosomal_uS7_dom_sf"/>
</dbReference>
<evidence type="ECO:0000256" key="1">
    <source>
        <dbReference type="ARBA" id="ARBA00007151"/>
    </source>
</evidence>
<comment type="similarity">
    <text evidence="1">Belongs to the universal ribosomal protein uS7 family.</text>
</comment>
<accession>A0A9P5NL18</accession>
<dbReference type="GO" id="GO:0006412">
    <property type="term" value="P:translation"/>
    <property type="evidence" value="ECO:0007669"/>
    <property type="project" value="InterPro"/>
</dbReference>
<feature type="domain" description="Small ribosomal subunit protein uS7" evidence="4">
    <location>
        <begin position="80"/>
        <end position="205"/>
    </location>
</feature>
<evidence type="ECO:0000313" key="5">
    <source>
        <dbReference type="EMBL" id="KAF8890001.1"/>
    </source>
</evidence>
<sequence>MLPLLRQTAHSVVTRLVSRQACVMSLHTSSGVRESQEEEALSVFNVDASSLTMGVSTDEGGLQLQREQPNLDIMHHYIPPAQSPILKLFTTNMMKDGKYALAAKTTSQLLLHLYVMTRSKPMPIIEKAVSLVSPSVRLRKQKQGGGKTVLKPMALSERQRTSMGIKWLIDTRAERLAREIILTAKGEGSAIKMKFELHKAAMVNRGNLPKRI</sequence>
<dbReference type="PANTHER" id="PTHR11205">
    <property type="entry name" value="RIBOSOMAL PROTEIN S7"/>
    <property type="match status" value="1"/>
</dbReference>
<comment type="caution">
    <text evidence="5">The sequence shown here is derived from an EMBL/GenBank/DDBJ whole genome shotgun (WGS) entry which is preliminary data.</text>
</comment>
<dbReference type="GO" id="GO:1990904">
    <property type="term" value="C:ribonucleoprotein complex"/>
    <property type="evidence" value="ECO:0007669"/>
    <property type="project" value="UniProtKB-KW"/>
</dbReference>
<reference evidence="5" key="1">
    <citation type="submission" date="2020-11" db="EMBL/GenBank/DDBJ databases">
        <authorList>
            <consortium name="DOE Joint Genome Institute"/>
            <person name="Ahrendt S."/>
            <person name="Riley R."/>
            <person name="Andreopoulos W."/>
            <person name="LaButti K."/>
            <person name="Pangilinan J."/>
            <person name="Ruiz-duenas F.J."/>
            <person name="Barrasa J.M."/>
            <person name="Sanchez-Garcia M."/>
            <person name="Camarero S."/>
            <person name="Miyauchi S."/>
            <person name="Serrano A."/>
            <person name="Linde D."/>
            <person name="Babiker R."/>
            <person name="Drula E."/>
            <person name="Ayuso-Fernandez I."/>
            <person name="Pacheco R."/>
            <person name="Padilla G."/>
            <person name="Ferreira P."/>
            <person name="Barriuso J."/>
            <person name="Kellner H."/>
            <person name="Castanera R."/>
            <person name="Alfaro M."/>
            <person name="Ramirez L."/>
            <person name="Pisabarro A.G."/>
            <person name="Kuo A."/>
            <person name="Tritt A."/>
            <person name="Lipzen A."/>
            <person name="He G."/>
            <person name="Yan M."/>
            <person name="Ng V."/>
            <person name="Cullen D."/>
            <person name="Martin F."/>
            <person name="Rosso M.-N."/>
            <person name="Henrissat B."/>
            <person name="Hibbett D."/>
            <person name="Martinez A.T."/>
            <person name="Grigoriev I.V."/>
        </authorList>
    </citation>
    <scope>NUCLEOTIDE SEQUENCE</scope>
    <source>
        <strain evidence="5">AH 44721</strain>
    </source>
</reference>
<dbReference type="InterPro" id="IPR000235">
    <property type="entry name" value="Ribosomal_uS7"/>
</dbReference>
<evidence type="ECO:0000259" key="4">
    <source>
        <dbReference type="Pfam" id="PF00177"/>
    </source>
</evidence>
<dbReference type="AlphaFoldDB" id="A0A9P5NL18"/>
<evidence type="ECO:0000256" key="2">
    <source>
        <dbReference type="ARBA" id="ARBA00022980"/>
    </source>
</evidence>
<dbReference type="Gene3D" id="1.10.455.10">
    <property type="entry name" value="Ribosomal protein S7 domain"/>
    <property type="match status" value="1"/>
</dbReference>
<gene>
    <name evidence="5" type="ORF">CPB84DRAFT_1785145</name>
</gene>
<protein>
    <submittedName>
        <fullName evidence="5">Ribosomal protein S7 domain-containing protein</fullName>
    </submittedName>
</protein>
<keyword evidence="2 5" id="KW-0689">Ribosomal protein</keyword>
<dbReference type="GO" id="GO:0005840">
    <property type="term" value="C:ribosome"/>
    <property type="evidence" value="ECO:0007669"/>
    <property type="project" value="UniProtKB-KW"/>
</dbReference>
<name>A0A9P5NL18_GYMJU</name>
<organism evidence="5 6">
    <name type="scientific">Gymnopilus junonius</name>
    <name type="common">Spectacular rustgill mushroom</name>
    <name type="synonym">Gymnopilus spectabilis subsp. junonius</name>
    <dbReference type="NCBI Taxonomy" id="109634"/>
    <lineage>
        <taxon>Eukaryota</taxon>
        <taxon>Fungi</taxon>
        <taxon>Dikarya</taxon>
        <taxon>Basidiomycota</taxon>
        <taxon>Agaricomycotina</taxon>
        <taxon>Agaricomycetes</taxon>
        <taxon>Agaricomycetidae</taxon>
        <taxon>Agaricales</taxon>
        <taxon>Agaricineae</taxon>
        <taxon>Hymenogastraceae</taxon>
        <taxon>Gymnopilus</taxon>
    </lineage>
</organism>
<dbReference type="OrthoDB" id="9972728at2759"/>